<dbReference type="InterPro" id="IPR000644">
    <property type="entry name" value="CBS_dom"/>
</dbReference>
<dbReference type="InterPro" id="IPR046342">
    <property type="entry name" value="CBS_dom_sf"/>
</dbReference>
<dbReference type="SMART" id="SM00116">
    <property type="entry name" value="CBS"/>
    <property type="match status" value="2"/>
</dbReference>
<dbReference type="SUPFAM" id="SSF54631">
    <property type="entry name" value="CBS-domain pair"/>
    <property type="match status" value="1"/>
</dbReference>
<feature type="domain" description="CBS" evidence="3">
    <location>
        <begin position="68"/>
        <end position="131"/>
    </location>
</feature>
<evidence type="ECO:0000259" key="3">
    <source>
        <dbReference type="PROSITE" id="PS51371"/>
    </source>
</evidence>
<dbReference type="EMBL" id="MGBR01000001">
    <property type="protein sequence ID" value="OGK73304.1"/>
    <property type="molecule type" value="Genomic_DNA"/>
</dbReference>
<evidence type="ECO:0000313" key="4">
    <source>
        <dbReference type="EMBL" id="OGK73304.1"/>
    </source>
</evidence>
<dbReference type="InterPro" id="IPR051257">
    <property type="entry name" value="Diverse_CBS-Domain"/>
</dbReference>
<accession>A0A1F7KZT6</accession>
<sequence length="380" mass="44102">MNNLNNGFKMQVIPSRLICHIDNKISAIVNRFQNTHTPLLVYGDDKKFMGLVTVQNTLFNRKHNSSTLIRSCLITPPRILIDTPIGEILRVMSELKLYTLPVFDESEKVIGLVKVKSLLKNLMSNSVFYEEILENMPKRNILTIPEKSNIGNVYQAFQKYSVSRLIVVDSNKKIKGMVTKRDIFAPYYSSSNKQRFSTRSKVKNYSFDVEKIKQDSQLLMKFVSPIFNELYEPIDTYKVIQTLITSRYNSIVIVDKDRQPLFIYTTNDLLKTAVWITQKTPALLTIISKLPQELSEEEKKKINREIRSAAVWINKQYKIQLVRFSSKTVYNPDRKPILFEVKLKITTDSATFFASSKDRDFMQNTKEAINQVKKQARRDS</sequence>
<dbReference type="PANTHER" id="PTHR43080">
    <property type="entry name" value="CBS DOMAIN-CONTAINING PROTEIN CBSX3, MITOCHONDRIAL"/>
    <property type="match status" value="1"/>
</dbReference>
<dbReference type="AlphaFoldDB" id="A0A1F7KZT6"/>
<evidence type="ECO:0000256" key="2">
    <source>
        <dbReference type="PROSITE-ProRule" id="PRU00703"/>
    </source>
</evidence>
<organism evidence="4 5">
    <name type="scientific">Candidatus Roizmanbacteria bacterium RIFOXYD1_FULL_38_12</name>
    <dbReference type="NCBI Taxonomy" id="1802093"/>
    <lineage>
        <taxon>Bacteria</taxon>
        <taxon>Candidatus Roizmaniibacteriota</taxon>
    </lineage>
</organism>
<dbReference type="PANTHER" id="PTHR43080:SF2">
    <property type="entry name" value="CBS DOMAIN-CONTAINING PROTEIN"/>
    <property type="match status" value="1"/>
</dbReference>
<dbReference type="Pfam" id="PF00571">
    <property type="entry name" value="CBS"/>
    <property type="match status" value="2"/>
</dbReference>
<gene>
    <name evidence="4" type="ORF">A3K52_00715</name>
</gene>
<protein>
    <recommendedName>
        <fullName evidence="3">CBS domain-containing protein</fullName>
    </recommendedName>
</protein>
<name>A0A1F7KZT6_9BACT</name>
<dbReference type="CDD" id="cd02205">
    <property type="entry name" value="CBS_pair_SF"/>
    <property type="match status" value="1"/>
</dbReference>
<evidence type="ECO:0000313" key="5">
    <source>
        <dbReference type="Proteomes" id="UP000177050"/>
    </source>
</evidence>
<keyword evidence="1 2" id="KW-0129">CBS domain</keyword>
<dbReference type="PROSITE" id="PS51371">
    <property type="entry name" value="CBS"/>
    <property type="match status" value="2"/>
</dbReference>
<proteinExistence type="predicted"/>
<feature type="domain" description="CBS" evidence="3">
    <location>
        <begin position="136"/>
        <end position="194"/>
    </location>
</feature>
<dbReference type="Gene3D" id="3.10.580.10">
    <property type="entry name" value="CBS-domain"/>
    <property type="match status" value="2"/>
</dbReference>
<reference evidence="4 5" key="1">
    <citation type="journal article" date="2016" name="Nat. Commun.">
        <title>Thousands of microbial genomes shed light on interconnected biogeochemical processes in an aquifer system.</title>
        <authorList>
            <person name="Anantharaman K."/>
            <person name="Brown C.T."/>
            <person name="Hug L.A."/>
            <person name="Sharon I."/>
            <person name="Castelle C.J."/>
            <person name="Probst A.J."/>
            <person name="Thomas B.C."/>
            <person name="Singh A."/>
            <person name="Wilkins M.J."/>
            <person name="Karaoz U."/>
            <person name="Brodie E.L."/>
            <person name="Williams K.H."/>
            <person name="Hubbard S.S."/>
            <person name="Banfield J.F."/>
        </authorList>
    </citation>
    <scope>NUCLEOTIDE SEQUENCE [LARGE SCALE GENOMIC DNA]</scope>
</reference>
<dbReference type="Proteomes" id="UP000177050">
    <property type="component" value="Unassembled WGS sequence"/>
</dbReference>
<evidence type="ECO:0000256" key="1">
    <source>
        <dbReference type="ARBA" id="ARBA00023122"/>
    </source>
</evidence>
<comment type="caution">
    <text evidence="4">The sequence shown here is derived from an EMBL/GenBank/DDBJ whole genome shotgun (WGS) entry which is preliminary data.</text>
</comment>